<dbReference type="Proteomes" id="UP000078542">
    <property type="component" value="Unassembled WGS sequence"/>
</dbReference>
<dbReference type="InterPro" id="IPR001878">
    <property type="entry name" value="Znf_CCHC"/>
</dbReference>
<proteinExistence type="predicted"/>
<dbReference type="Gene3D" id="4.10.60.10">
    <property type="entry name" value="Zinc finger, CCHC-type"/>
    <property type="match status" value="1"/>
</dbReference>
<dbReference type="Gene3D" id="2.40.70.10">
    <property type="entry name" value="Acid Proteases"/>
    <property type="match status" value="1"/>
</dbReference>
<sequence>MESMFNLPLGKLDSRRKFEARTWKTNEAFSDYCHDKLILGNKVPIIQDELIEYVIDGIPSESLQNQARMQSFSSVQELTKAFKKITLKTETTNRRSTTLPWNDPQKKVDRKIVDSKEPMKIKMTTTTRGVVKCYKCNQAGHYARDCTAEEPQPGGKIAKSKIPPKTTSRTEKQVGVVNEEENSDSGESREENDQNEVCLVDLTEELKDEYQKIVECSMEGIDQFSCTARVDTGCPINLIKKRLICNKTLEKADREWNRYYGINNSKLHIEGIVKAKIKLEGEIKVITFGVVSDNVICAPMLLGRDALKVFGYRLSKNCVYDKAVMQILNIDTEQTLE</sequence>
<accession>A0A151IJI9</accession>
<dbReference type="GO" id="GO:0008270">
    <property type="term" value="F:zinc ion binding"/>
    <property type="evidence" value="ECO:0007669"/>
    <property type="project" value="UniProtKB-KW"/>
</dbReference>
<dbReference type="AlphaFoldDB" id="A0A151IJI9"/>
<dbReference type="SUPFAM" id="SSF50630">
    <property type="entry name" value="Acid proteases"/>
    <property type="match status" value="1"/>
</dbReference>
<dbReference type="STRING" id="456900.A0A151IJI9"/>
<dbReference type="PROSITE" id="PS50158">
    <property type="entry name" value="ZF_CCHC"/>
    <property type="match status" value="1"/>
</dbReference>
<dbReference type="SMART" id="SM00343">
    <property type="entry name" value="ZnF_C2HC"/>
    <property type="match status" value="1"/>
</dbReference>
<reference evidence="4 5" key="1">
    <citation type="submission" date="2016-03" db="EMBL/GenBank/DDBJ databases">
        <title>Cyphomyrmex costatus WGS genome.</title>
        <authorList>
            <person name="Nygaard S."/>
            <person name="Hu H."/>
            <person name="Boomsma J."/>
            <person name="Zhang G."/>
        </authorList>
    </citation>
    <scope>NUCLEOTIDE SEQUENCE [LARGE SCALE GENOMIC DNA]</scope>
    <source>
        <strain evidence="4">MS0001</strain>
        <tissue evidence="4">Whole body</tissue>
    </source>
</reference>
<dbReference type="InterPro" id="IPR036875">
    <property type="entry name" value="Znf_CCHC_sf"/>
</dbReference>
<evidence type="ECO:0000313" key="5">
    <source>
        <dbReference type="Proteomes" id="UP000078542"/>
    </source>
</evidence>
<keyword evidence="1" id="KW-0862">Zinc</keyword>
<feature type="domain" description="CCHC-type" evidence="3">
    <location>
        <begin position="132"/>
        <end position="146"/>
    </location>
</feature>
<evidence type="ECO:0000313" key="4">
    <source>
        <dbReference type="EMBL" id="KYN03434.1"/>
    </source>
</evidence>
<evidence type="ECO:0000256" key="1">
    <source>
        <dbReference type="PROSITE-ProRule" id="PRU00047"/>
    </source>
</evidence>
<name>A0A151IJI9_9HYME</name>
<gene>
    <name evidence="4" type="ORF">ALC62_05724</name>
</gene>
<dbReference type="SUPFAM" id="SSF57756">
    <property type="entry name" value="Retrovirus zinc finger-like domains"/>
    <property type="match status" value="1"/>
</dbReference>
<dbReference type="CDD" id="cd00303">
    <property type="entry name" value="retropepsin_like"/>
    <property type="match status" value="1"/>
</dbReference>
<protein>
    <recommendedName>
        <fullName evidence="3">CCHC-type domain-containing protein</fullName>
    </recommendedName>
</protein>
<keyword evidence="1" id="KW-0479">Metal-binding</keyword>
<evidence type="ECO:0000259" key="3">
    <source>
        <dbReference type="PROSITE" id="PS50158"/>
    </source>
</evidence>
<dbReference type="Pfam" id="PF00098">
    <property type="entry name" value="zf-CCHC"/>
    <property type="match status" value="1"/>
</dbReference>
<keyword evidence="5" id="KW-1185">Reference proteome</keyword>
<dbReference type="EMBL" id="KQ977341">
    <property type="protein sequence ID" value="KYN03434.1"/>
    <property type="molecule type" value="Genomic_DNA"/>
</dbReference>
<dbReference type="InterPro" id="IPR021109">
    <property type="entry name" value="Peptidase_aspartic_dom_sf"/>
</dbReference>
<organism evidence="4 5">
    <name type="scientific">Cyphomyrmex costatus</name>
    <dbReference type="NCBI Taxonomy" id="456900"/>
    <lineage>
        <taxon>Eukaryota</taxon>
        <taxon>Metazoa</taxon>
        <taxon>Ecdysozoa</taxon>
        <taxon>Arthropoda</taxon>
        <taxon>Hexapoda</taxon>
        <taxon>Insecta</taxon>
        <taxon>Pterygota</taxon>
        <taxon>Neoptera</taxon>
        <taxon>Endopterygota</taxon>
        <taxon>Hymenoptera</taxon>
        <taxon>Apocrita</taxon>
        <taxon>Aculeata</taxon>
        <taxon>Formicoidea</taxon>
        <taxon>Formicidae</taxon>
        <taxon>Myrmicinae</taxon>
        <taxon>Cyphomyrmex</taxon>
    </lineage>
</organism>
<dbReference type="GO" id="GO:0003676">
    <property type="term" value="F:nucleic acid binding"/>
    <property type="evidence" value="ECO:0007669"/>
    <property type="project" value="InterPro"/>
</dbReference>
<feature type="region of interest" description="Disordered" evidence="2">
    <location>
        <begin position="146"/>
        <end position="194"/>
    </location>
</feature>
<evidence type="ECO:0000256" key="2">
    <source>
        <dbReference type="SAM" id="MobiDB-lite"/>
    </source>
</evidence>
<keyword evidence="1" id="KW-0863">Zinc-finger</keyword>